<evidence type="ECO:0000313" key="4">
    <source>
        <dbReference type="Proteomes" id="UP000065807"/>
    </source>
</evidence>
<dbReference type="AlphaFoldDB" id="A0A0K2SHM4"/>
<reference evidence="4" key="1">
    <citation type="submission" date="2015-07" db="EMBL/GenBank/DDBJ databases">
        <title>Complete genome sequence and phylogenetic analysis of Limnochorda pilosa.</title>
        <authorList>
            <person name="Watanabe M."/>
            <person name="Kojima H."/>
            <person name="Fukui M."/>
        </authorList>
    </citation>
    <scope>NUCLEOTIDE SEQUENCE [LARGE SCALE GENOMIC DNA]</scope>
    <source>
        <strain evidence="4">HC45</strain>
    </source>
</reference>
<feature type="region of interest" description="Disordered" evidence="1">
    <location>
        <begin position="164"/>
        <end position="200"/>
    </location>
</feature>
<dbReference type="KEGG" id="lpil:LIP_0472"/>
<dbReference type="OrthoDB" id="2492750at2"/>
<evidence type="ECO:0000313" key="3">
    <source>
        <dbReference type="EMBL" id="BAS26329.1"/>
    </source>
</evidence>
<protein>
    <submittedName>
        <fullName evidence="3">Transposase</fullName>
    </submittedName>
</protein>
<proteinExistence type="predicted"/>
<reference evidence="4" key="2">
    <citation type="journal article" date="2016" name="Int. J. Syst. Evol. Microbiol.">
        <title>Complete genome sequence and cell structure of Limnochorda pilosa, a Gram-negative spore-former within the phylum Firmicutes.</title>
        <authorList>
            <person name="Watanabe M."/>
            <person name="Kojima H."/>
            <person name="Fukui M."/>
        </authorList>
    </citation>
    <scope>NUCLEOTIDE SEQUENCE [LARGE SCALE GENOMIC DNA]</scope>
    <source>
        <strain evidence="4">HC45</strain>
    </source>
</reference>
<dbReference type="STRING" id="1555112.LIP_0472"/>
<dbReference type="Proteomes" id="UP000065807">
    <property type="component" value="Chromosome"/>
</dbReference>
<dbReference type="EMBL" id="AP014924">
    <property type="protein sequence ID" value="BAS26329.1"/>
    <property type="molecule type" value="Genomic_DNA"/>
</dbReference>
<sequence>MEPRRERLVVRQGGAPALLARVCQQLRIRRIVNAMVGWDPKQCKASPGTLVVALILNMLVAREPLYKVKEFYRRRDLGLLFEEPVEVEALNDDALGRTLDRLAAIDLPQLVQSVGLSAVHLGEMEVRSIHADTTPVSVYGEFEPTPGDQKFVEAHPEKRLVKITHGQQAAPSRPQAVRLGADGLETRRAADGDHRGWEPE</sequence>
<evidence type="ECO:0000259" key="2">
    <source>
        <dbReference type="Pfam" id="PF14104"/>
    </source>
</evidence>
<dbReference type="Pfam" id="PF14104">
    <property type="entry name" value="DUF4277"/>
    <property type="match status" value="1"/>
</dbReference>
<dbReference type="InterPro" id="IPR025457">
    <property type="entry name" value="DUF4277"/>
</dbReference>
<keyword evidence="4" id="KW-1185">Reference proteome</keyword>
<accession>A0A0K2SHM4</accession>
<dbReference type="RefSeq" id="WP_068133796.1">
    <property type="nucleotide sequence ID" value="NZ_AP014924.1"/>
</dbReference>
<feature type="compositionally biased region" description="Basic and acidic residues" evidence="1">
    <location>
        <begin position="184"/>
        <end position="200"/>
    </location>
</feature>
<evidence type="ECO:0000256" key="1">
    <source>
        <dbReference type="SAM" id="MobiDB-lite"/>
    </source>
</evidence>
<name>A0A0K2SHM4_LIMPI</name>
<gene>
    <name evidence="3" type="ORF">LIP_0472</name>
</gene>
<organism evidence="3 4">
    <name type="scientific">Limnochorda pilosa</name>
    <dbReference type="NCBI Taxonomy" id="1555112"/>
    <lineage>
        <taxon>Bacteria</taxon>
        <taxon>Bacillati</taxon>
        <taxon>Bacillota</taxon>
        <taxon>Limnochordia</taxon>
        <taxon>Limnochordales</taxon>
        <taxon>Limnochordaceae</taxon>
        <taxon>Limnochorda</taxon>
    </lineage>
</organism>
<feature type="domain" description="DUF4277" evidence="2">
    <location>
        <begin position="18"/>
        <end position="114"/>
    </location>
</feature>